<dbReference type="PANTHER" id="PTHR34989">
    <property type="entry name" value="PROTEIN HDED"/>
    <property type="match status" value="1"/>
</dbReference>
<dbReference type="PANTHER" id="PTHR34989:SF1">
    <property type="entry name" value="PROTEIN HDED"/>
    <property type="match status" value="1"/>
</dbReference>
<evidence type="ECO:0000256" key="1">
    <source>
        <dbReference type="SAM" id="Phobius"/>
    </source>
</evidence>
<proteinExistence type="predicted"/>
<sequence length="175" mass="19543">MSKLIQQFQRYALLRGICYIVAGILVIMYPQQFTQAIIYLVAGYVAVLGLLNLWNAYREKKQTGYTGMELILGILLLVAAAAILALAKPIFTIITVFLGILIVLNGCTRMMQAFNLKKLNQPFLPWMIYAGILIIGGFVIMFHAVASIMTLFGSILIFMGISEIAGYFQIRRNLP</sequence>
<comment type="caution">
    <text evidence="2">The sequence shown here is derived from an EMBL/GenBank/DDBJ whole genome shotgun (WGS) entry which is preliminary data.</text>
</comment>
<accession>A0ABQ6YY22</accession>
<feature type="transmembrane region" description="Helical" evidence="1">
    <location>
        <begin position="36"/>
        <end position="54"/>
    </location>
</feature>
<reference evidence="2 3" key="1">
    <citation type="submission" date="2016-06" db="EMBL/GenBank/DDBJ databases">
        <title>Four novel species of enterococci isolated from chicken manure.</title>
        <authorList>
            <person name="Van Tyne D."/>
        </authorList>
    </citation>
    <scope>NUCLEOTIDE SEQUENCE [LARGE SCALE GENOMIC DNA]</scope>
    <source>
        <strain evidence="2 3">CU12B</strain>
    </source>
</reference>
<evidence type="ECO:0000313" key="2">
    <source>
        <dbReference type="EMBL" id="KAF1302906.1"/>
    </source>
</evidence>
<name>A0ABQ6YY22_9ENTE</name>
<feature type="transmembrane region" description="Helical" evidence="1">
    <location>
        <begin position="66"/>
        <end position="84"/>
    </location>
</feature>
<keyword evidence="1" id="KW-0472">Membrane</keyword>
<evidence type="ECO:0000313" key="3">
    <source>
        <dbReference type="Proteomes" id="UP000782705"/>
    </source>
</evidence>
<dbReference type="Pfam" id="PF03729">
    <property type="entry name" value="DUF308"/>
    <property type="match status" value="1"/>
</dbReference>
<feature type="transmembrane region" description="Helical" evidence="1">
    <location>
        <begin position="151"/>
        <end position="170"/>
    </location>
</feature>
<dbReference type="InterPro" id="IPR052712">
    <property type="entry name" value="Acid_resist_chaperone_HdeD"/>
</dbReference>
<dbReference type="InterPro" id="IPR005325">
    <property type="entry name" value="DUF308_memb"/>
</dbReference>
<dbReference type="Proteomes" id="UP000782705">
    <property type="component" value="Unassembled WGS sequence"/>
</dbReference>
<feature type="transmembrane region" description="Helical" evidence="1">
    <location>
        <begin position="90"/>
        <end position="111"/>
    </location>
</feature>
<dbReference type="EMBL" id="MAEL01000045">
    <property type="protein sequence ID" value="KAF1302906.1"/>
    <property type="molecule type" value="Genomic_DNA"/>
</dbReference>
<keyword evidence="1" id="KW-1133">Transmembrane helix</keyword>
<organism evidence="2 3">
    <name type="scientific">Candidatus Enterococcus willemsii</name>
    <dbReference type="NCBI Taxonomy" id="1857215"/>
    <lineage>
        <taxon>Bacteria</taxon>
        <taxon>Bacillati</taxon>
        <taxon>Bacillota</taxon>
        <taxon>Bacilli</taxon>
        <taxon>Lactobacillales</taxon>
        <taxon>Enterococcaceae</taxon>
        <taxon>Enterococcus</taxon>
    </lineage>
</organism>
<feature type="transmembrane region" description="Helical" evidence="1">
    <location>
        <begin position="123"/>
        <end position="145"/>
    </location>
</feature>
<dbReference type="RefSeq" id="WP_161902566.1">
    <property type="nucleotide sequence ID" value="NZ_MAEL01000045.1"/>
</dbReference>
<protein>
    <recommendedName>
        <fullName evidence="4">Acid-resistance membrane protein</fullName>
    </recommendedName>
</protein>
<feature type="transmembrane region" description="Helical" evidence="1">
    <location>
        <begin position="12"/>
        <end position="30"/>
    </location>
</feature>
<keyword evidence="1" id="KW-0812">Transmembrane</keyword>
<keyword evidence="3" id="KW-1185">Reference proteome</keyword>
<evidence type="ECO:0008006" key="4">
    <source>
        <dbReference type="Google" id="ProtNLM"/>
    </source>
</evidence>
<gene>
    <name evidence="2" type="ORF">BAU17_11875</name>
</gene>